<organism evidence="8 9">
    <name type="scientific">Nocardia terpenica</name>
    <dbReference type="NCBI Taxonomy" id="455432"/>
    <lineage>
        <taxon>Bacteria</taxon>
        <taxon>Bacillati</taxon>
        <taxon>Actinomycetota</taxon>
        <taxon>Actinomycetes</taxon>
        <taxon>Mycobacteriales</taxon>
        <taxon>Nocardiaceae</taxon>
        <taxon>Nocardia</taxon>
    </lineage>
</organism>
<feature type="transmembrane region" description="Helical" evidence="7">
    <location>
        <begin position="181"/>
        <end position="201"/>
    </location>
</feature>
<feature type="transmembrane region" description="Helical" evidence="7">
    <location>
        <begin position="127"/>
        <end position="145"/>
    </location>
</feature>
<dbReference type="EMBL" id="CP046173">
    <property type="protein sequence ID" value="QIS21225.1"/>
    <property type="molecule type" value="Genomic_DNA"/>
</dbReference>
<feature type="transmembrane region" description="Helical" evidence="7">
    <location>
        <begin position="264"/>
        <end position="288"/>
    </location>
</feature>
<evidence type="ECO:0000256" key="4">
    <source>
        <dbReference type="ARBA" id="ARBA00022692"/>
    </source>
</evidence>
<reference evidence="8 9" key="1">
    <citation type="journal article" date="2019" name="ACS Chem. Biol.">
        <title>Identification and Mobilization of a Cryptic Antibiotic Biosynthesis Gene Locus from a Human-Pathogenic Nocardia Isolate.</title>
        <authorList>
            <person name="Herisse M."/>
            <person name="Ishida K."/>
            <person name="Porter J.L."/>
            <person name="Howden B."/>
            <person name="Hertweck C."/>
            <person name="Stinear T.P."/>
            <person name="Pidot S.J."/>
        </authorList>
    </citation>
    <scope>NUCLEOTIDE SEQUENCE [LARGE SCALE GENOMIC DNA]</scope>
    <source>
        <strain evidence="8 9">AUSMDU00012715</strain>
    </source>
</reference>
<keyword evidence="6 7" id="KW-0472">Membrane</keyword>
<evidence type="ECO:0000256" key="1">
    <source>
        <dbReference type="ARBA" id="ARBA00004651"/>
    </source>
</evidence>
<evidence type="ECO:0000313" key="8">
    <source>
        <dbReference type="EMBL" id="QIS21225.1"/>
    </source>
</evidence>
<protein>
    <submittedName>
        <fullName evidence="8">MFS transporter</fullName>
    </submittedName>
</protein>
<gene>
    <name evidence="8" type="ORF">F6W96_25785</name>
</gene>
<dbReference type="Pfam" id="PF05977">
    <property type="entry name" value="MFS_3"/>
    <property type="match status" value="1"/>
</dbReference>
<dbReference type="AlphaFoldDB" id="A0A6G9Z6I4"/>
<evidence type="ECO:0000256" key="2">
    <source>
        <dbReference type="ARBA" id="ARBA00022448"/>
    </source>
</evidence>
<keyword evidence="4 7" id="KW-0812">Transmembrane</keyword>
<feature type="transmembrane region" description="Helical" evidence="7">
    <location>
        <begin position="295"/>
        <end position="314"/>
    </location>
</feature>
<keyword evidence="2" id="KW-0813">Transport</keyword>
<feature type="transmembrane region" description="Helical" evidence="7">
    <location>
        <begin position="320"/>
        <end position="339"/>
    </location>
</feature>
<dbReference type="InterPro" id="IPR036259">
    <property type="entry name" value="MFS_trans_sf"/>
</dbReference>
<dbReference type="SUPFAM" id="SSF103473">
    <property type="entry name" value="MFS general substrate transporter"/>
    <property type="match status" value="1"/>
</dbReference>
<dbReference type="PANTHER" id="PTHR23513">
    <property type="entry name" value="INTEGRAL MEMBRANE EFFLUX PROTEIN-RELATED"/>
    <property type="match status" value="1"/>
</dbReference>
<feature type="transmembrane region" description="Helical" evidence="7">
    <location>
        <begin position="57"/>
        <end position="79"/>
    </location>
</feature>
<evidence type="ECO:0000256" key="5">
    <source>
        <dbReference type="ARBA" id="ARBA00022989"/>
    </source>
</evidence>
<accession>A0A6G9Z6I4</accession>
<evidence type="ECO:0000256" key="3">
    <source>
        <dbReference type="ARBA" id="ARBA00022475"/>
    </source>
</evidence>
<dbReference type="GO" id="GO:0005886">
    <property type="term" value="C:plasma membrane"/>
    <property type="evidence" value="ECO:0007669"/>
    <property type="project" value="UniProtKB-SubCell"/>
</dbReference>
<evidence type="ECO:0000313" key="9">
    <source>
        <dbReference type="Proteomes" id="UP000500953"/>
    </source>
</evidence>
<dbReference type="CDD" id="cd06173">
    <property type="entry name" value="MFS_MefA_like"/>
    <property type="match status" value="1"/>
</dbReference>
<dbReference type="PANTHER" id="PTHR23513:SF6">
    <property type="entry name" value="MAJOR FACILITATOR SUPERFAMILY ASSOCIATED DOMAIN-CONTAINING PROTEIN"/>
    <property type="match status" value="1"/>
</dbReference>
<keyword evidence="5 7" id="KW-1133">Transmembrane helix</keyword>
<evidence type="ECO:0000256" key="6">
    <source>
        <dbReference type="ARBA" id="ARBA00023136"/>
    </source>
</evidence>
<feature type="transmembrane region" description="Helical" evidence="7">
    <location>
        <begin position="237"/>
        <end position="258"/>
    </location>
</feature>
<feature type="transmembrane region" description="Helical" evidence="7">
    <location>
        <begin position="99"/>
        <end position="121"/>
    </location>
</feature>
<feature type="transmembrane region" description="Helical" evidence="7">
    <location>
        <begin position="351"/>
        <end position="376"/>
    </location>
</feature>
<keyword evidence="3" id="KW-1003">Cell membrane</keyword>
<feature type="transmembrane region" description="Helical" evidence="7">
    <location>
        <begin position="152"/>
        <end position="175"/>
    </location>
</feature>
<dbReference type="Proteomes" id="UP000500953">
    <property type="component" value="Chromosome"/>
</dbReference>
<dbReference type="InterPro" id="IPR010290">
    <property type="entry name" value="TM_effector"/>
</dbReference>
<proteinExistence type="predicted"/>
<dbReference type="Gene3D" id="1.20.1250.20">
    <property type="entry name" value="MFS general substrate transporter like domains"/>
    <property type="match status" value="1"/>
</dbReference>
<comment type="subcellular location">
    <subcellularLocation>
        <location evidence="1">Cell membrane</location>
        <topology evidence="1">Multi-pass membrane protein</topology>
    </subcellularLocation>
</comment>
<evidence type="ECO:0000256" key="7">
    <source>
        <dbReference type="SAM" id="Phobius"/>
    </source>
</evidence>
<sequence>MGTIGCSVSAPPSVRANLLRDRDFLLFASGQAVSALGDSLSKTALPLLVLSLTGSGLHMGLIAMLSALPMLVLGIPAGAWADRFDRRRMMLWSDVFRTILVAVVPLSAALGIAVLPVLYAVAVPLGVLYAVFEAACLSCVPALVGRDRIKEANVLFSIGNAFGYIAGPSLAGVLVATVGGAWTLGVDSATFAISAVTLIFIRRPLQAAASRAPSTMWWQIREGLAFIAGHRLLLTTLVYWAAVTFCTAPMIICVTYFVRRDLGWSPTILGGIITVYAFGAIAGALVGARLEHSGALVMAGGTMLGGVSVLILGIVPSLPVVFGAAGVAGLGGAVAGVFYATLRAQLTPDDLLGRVTTTAQVATFGLQPLSVLVAGACLETTSGATTLVAMGIACLTISLVFLNRGTFLRARHITIGGHR</sequence>
<feature type="transmembrane region" description="Helical" evidence="7">
    <location>
        <begin position="382"/>
        <end position="402"/>
    </location>
</feature>
<name>A0A6G9Z6I4_9NOCA</name>